<evidence type="ECO:0000313" key="4">
    <source>
        <dbReference type="Proteomes" id="UP001437256"/>
    </source>
</evidence>
<reference evidence="3 4" key="1">
    <citation type="submission" date="2024-05" db="EMBL/GenBank/DDBJ databases">
        <title>A draft genome resource for the thread blight pathogen Marasmius tenuissimus strain MS-2.</title>
        <authorList>
            <person name="Yulfo-Soto G.E."/>
            <person name="Baruah I.K."/>
            <person name="Amoako-Attah I."/>
            <person name="Bukari Y."/>
            <person name="Meinhardt L.W."/>
            <person name="Bailey B.A."/>
            <person name="Cohen S.P."/>
        </authorList>
    </citation>
    <scope>NUCLEOTIDE SEQUENCE [LARGE SCALE GENOMIC DNA]</scope>
    <source>
        <strain evidence="3 4">MS-2</strain>
    </source>
</reference>
<keyword evidence="2" id="KW-1133">Transmembrane helix</keyword>
<accession>A0ABR2ZIV5</accession>
<organism evidence="3 4">
    <name type="scientific">Marasmius tenuissimus</name>
    <dbReference type="NCBI Taxonomy" id="585030"/>
    <lineage>
        <taxon>Eukaryota</taxon>
        <taxon>Fungi</taxon>
        <taxon>Dikarya</taxon>
        <taxon>Basidiomycota</taxon>
        <taxon>Agaricomycotina</taxon>
        <taxon>Agaricomycetes</taxon>
        <taxon>Agaricomycetidae</taxon>
        <taxon>Agaricales</taxon>
        <taxon>Marasmiineae</taxon>
        <taxon>Marasmiaceae</taxon>
        <taxon>Marasmius</taxon>
    </lineage>
</organism>
<dbReference type="EMBL" id="JBBXMP010000133">
    <property type="protein sequence ID" value="KAL0061511.1"/>
    <property type="molecule type" value="Genomic_DNA"/>
</dbReference>
<gene>
    <name evidence="3" type="ORF">AAF712_011654</name>
</gene>
<dbReference type="Proteomes" id="UP001437256">
    <property type="component" value="Unassembled WGS sequence"/>
</dbReference>
<protein>
    <submittedName>
        <fullName evidence="3">Uncharacterized protein</fullName>
    </submittedName>
</protein>
<feature type="region of interest" description="Disordered" evidence="1">
    <location>
        <begin position="236"/>
        <end position="331"/>
    </location>
</feature>
<feature type="region of interest" description="Disordered" evidence="1">
    <location>
        <begin position="155"/>
        <end position="177"/>
    </location>
</feature>
<comment type="caution">
    <text evidence="3">The sequence shown here is derived from an EMBL/GenBank/DDBJ whole genome shotgun (WGS) entry which is preliminary data.</text>
</comment>
<dbReference type="CDD" id="cd12087">
    <property type="entry name" value="TM_EGFR-like"/>
    <property type="match status" value="1"/>
</dbReference>
<sequence>MTSNLRIKTITFDDRNRSALNYGSFWFLDQGTWNATNTKETGTLSSSNDPNANVTFDFPVPAIAFRYYGMRRSRGGLYGICIDCDSLDEPRFQNVDALNATDDGLNPPVVLFSKAFDTPAKHVIILRNQNDTRIVPGGNSQITIDRFELDVIDDSPASDIPQSPSPSPATDSGNTKPPIGAIVGGTVGGLILAVILIAIVFICRRRRRNHSRRLVSVHGDHEASLSTIVPYLQTRPSLSKEKQSRTSFSLTSDSANSSRSSLSTTTNSYPRLDSEEIESEAGTTPIEDEGSTLPPLYAEIFQGGGVSNRPPSGQAPDNTASVVRNTSKRQV</sequence>
<proteinExistence type="predicted"/>
<evidence type="ECO:0000313" key="3">
    <source>
        <dbReference type="EMBL" id="KAL0061511.1"/>
    </source>
</evidence>
<feature type="compositionally biased region" description="Polar residues" evidence="1">
    <location>
        <begin position="309"/>
        <end position="325"/>
    </location>
</feature>
<keyword evidence="2" id="KW-0472">Membrane</keyword>
<name>A0ABR2ZIV5_9AGAR</name>
<evidence type="ECO:0000256" key="2">
    <source>
        <dbReference type="SAM" id="Phobius"/>
    </source>
</evidence>
<keyword evidence="4" id="KW-1185">Reference proteome</keyword>
<feature type="transmembrane region" description="Helical" evidence="2">
    <location>
        <begin position="179"/>
        <end position="203"/>
    </location>
</feature>
<evidence type="ECO:0000256" key="1">
    <source>
        <dbReference type="SAM" id="MobiDB-lite"/>
    </source>
</evidence>
<feature type="compositionally biased region" description="Low complexity" evidence="1">
    <location>
        <begin position="249"/>
        <end position="268"/>
    </location>
</feature>
<keyword evidence="2" id="KW-0812">Transmembrane</keyword>